<organism evidence="1 2">
    <name type="scientific">Suillus subaureus</name>
    <dbReference type="NCBI Taxonomy" id="48587"/>
    <lineage>
        <taxon>Eukaryota</taxon>
        <taxon>Fungi</taxon>
        <taxon>Dikarya</taxon>
        <taxon>Basidiomycota</taxon>
        <taxon>Agaricomycotina</taxon>
        <taxon>Agaricomycetes</taxon>
        <taxon>Agaricomycetidae</taxon>
        <taxon>Boletales</taxon>
        <taxon>Suillineae</taxon>
        <taxon>Suillaceae</taxon>
        <taxon>Suillus</taxon>
    </lineage>
</organism>
<gene>
    <name evidence="1" type="ORF">BJ212DRAFT_943323</name>
</gene>
<name>A0A9P7AM51_9AGAM</name>
<protein>
    <submittedName>
        <fullName evidence="1">Uncharacterized protein</fullName>
    </submittedName>
</protein>
<dbReference type="GeneID" id="64638423"/>
<sequence>MTLAEFEDVRTELARGSHIGKLVAFSRDKVVEKSNEATEELAQLSKHDELRKRIIDRGGLDSIVDNLAKPDHALFAANALVTLMQYGECSKTFCQQV</sequence>
<accession>A0A9P7AM51</accession>
<dbReference type="SUPFAM" id="SSF48371">
    <property type="entry name" value="ARM repeat"/>
    <property type="match status" value="1"/>
</dbReference>
<keyword evidence="2" id="KW-1185">Reference proteome</keyword>
<comment type="caution">
    <text evidence="1">The sequence shown here is derived from an EMBL/GenBank/DDBJ whole genome shotgun (WGS) entry which is preliminary data.</text>
</comment>
<dbReference type="InterPro" id="IPR016024">
    <property type="entry name" value="ARM-type_fold"/>
</dbReference>
<dbReference type="Proteomes" id="UP000807769">
    <property type="component" value="Unassembled WGS sequence"/>
</dbReference>
<dbReference type="InterPro" id="IPR011989">
    <property type="entry name" value="ARM-like"/>
</dbReference>
<reference evidence="1" key="1">
    <citation type="journal article" date="2020" name="New Phytol.">
        <title>Comparative genomics reveals dynamic genome evolution in host specialist ectomycorrhizal fungi.</title>
        <authorList>
            <person name="Lofgren L.A."/>
            <person name="Nguyen N.H."/>
            <person name="Vilgalys R."/>
            <person name="Ruytinx J."/>
            <person name="Liao H.L."/>
            <person name="Branco S."/>
            <person name="Kuo A."/>
            <person name="LaButti K."/>
            <person name="Lipzen A."/>
            <person name="Andreopoulos W."/>
            <person name="Pangilinan J."/>
            <person name="Riley R."/>
            <person name="Hundley H."/>
            <person name="Na H."/>
            <person name="Barry K."/>
            <person name="Grigoriev I.V."/>
            <person name="Stajich J.E."/>
            <person name="Kennedy P.G."/>
        </authorList>
    </citation>
    <scope>NUCLEOTIDE SEQUENCE</scope>
    <source>
        <strain evidence="1">MN1</strain>
    </source>
</reference>
<dbReference type="AlphaFoldDB" id="A0A9P7AM51"/>
<evidence type="ECO:0000313" key="2">
    <source>
        <dbReference type="Proteomes" id="UP000807769"/>
    </source>
</evidence>
<dbReference type="RefSeq" id="XP_041184789.1">
    <property type="nucleotide sequence ID" value="XM_041344407.1"/>
</dbReference>
<proteinExistence type="predicted"/>
<dbReference type="Gene3D" id="1.25.10.10">
    <property type="entry name" value="Leucine-rich Repeat Variant"/>
    <property type="match status" value="1"/>
</dbReference>
<dbReference type="EMBL" id="JABBWG010000614">
    <property type="protein sequence ID" value="KAG1791272.1"/>
    <property type="molecule type" value="Genomic_DNA"/>
</dbReference>
<evidence type="ECO:0000313" key="1">
    <source>
        <dbReference type="EMBL" id="KAG1791272.1"/>
    </source>
</evidence>